<accession>A0A1X6NNZ2</accession>
<protein>
    <submittedName>
        <fullName evidence="2">Uncharacterized protein</fullName>
    </submittedName>
</protein>
<proteinExistence type="predicted"/>
<keyword evidence="3" id="KW-1185">Reference proteome</keyword>
<reference evidence="2 3" key="1">
    <citation type="submission" date="2017-03" db="EMBL/GenBank/DDBJ databases">
        <title>WGS assembly of Porphyra umbilicalis.</title>
        <authorList>
            <person name="Brawley S.H."/>
            <person name="Blouin N.A."/>
            <person name="Ficko-Blean E."/>
            <person name="Wheeler G.L."/>
            <person name="Lohr M."/>
            <person name="Goodson H.V."/>
            <person name="Jenkins J.W."/>
            <person name="Blaby-Haas C.E."/>
            <person name="Helliwell K.E."/>
            <person name="Chan C."/>
            <person name="Marriage T."/>
            <person name="Bhattacharya D."/>
            <person name="Klein A.S."/>
            <person name="Badis Y."/>
            <person name="Brodie J."/>
            <person name="Cao Y."/>
            <person name="Collen J."/>
            <person name="Dittami S.M."/>
            <person name="Gachon C.M."/>
            <person name="Green B.R."/>
            <person name="Karpowicz S."/>
            <person name="Kim J.W."/>
            <person name="Kudahl U."/>
            <person name="Lin S."/>
            <person name="Michel G."/>
            <person name="Mittag M."/>
            <person name="Olson B.J."/>
            <person name="Pangilinan J."/>
            <person name="Peng Y."/>
            <person name="Qiu H."/>
            <person name="Shu S."/>
            <person name="Singer J.T."/>
            <person name="Smith A.G."/>
            <person name="Sprecher B.N."/>
            <person name="Wagner V."/>
            <person name="Wang W."/>
            <person name="Wang Z.-Y."/>
            <person name="Yan J."/>
            <person name="Yarish C."/>
            <person name="Zoeuner-Riek S."/>
            <person name="Zhuang Y."/>
            <person name="Zou Y."/>
            <person name="Lindquist E.A."/>
            <person name="Grimwood J."/>
            <person name="Barry K."/>
            <person name="Rokhsar D.S."/>
            <person name="Schmutz J."/>
            <person name="Stiller J.W."/>
            <person name="Grossman A.R."/>
            <person name="Prochnik S.E."/>
        </authorList>
    </citation>
    <scope>NUCLEOTIDE SEQUENCE [LARGE SCALE GENOMIC DNA]</scope>
    <source>
        <strain evidence="2">4086291</strain>
    </source>
</reference>
<name>A0A1X6NNZ2_PORUM</name>
<evidence type="ECO:0000256" key="1">
    <source>
        <dbReference type="SAM" id="MobiDB-lite"/>
    </source>
</evidence>
<dbReference type="AlphaFoldDB" id="A0A1X6NNZ2"/>
<organism evidence="2 3">
    <name type="scientific">Porphyra umbilicalis</name>
    <name type="common">Purple laver</name>
    <name type="synonym">Red alga</name>
    <dbReference type="NCBI Taxonomy" id="2786"/>
    <lineage>
        <taxon>Eukaryota</taxon>
        <taxon>Rhodophyta</taxon>
        <taxon>Bangiophyceae</taxon>
        <taxon>Bangiales</taxon>
        <taxon>Bangiaceae</taxon>
        <taxon>Porphyra</taxon>
    </lineage>
</organism>
<feature type="region of interest" description="Disordered" evidence="1">
    <location>
        <begin position="64"/>
        <end position="83"/>
    </location>
</feature>
<evidence type="ECO:0000313" key="2">
    <source>
        <dbReference type="EMBL" id="OSX70324.1"/>
    </source>
</evidence>
<dbReference type="EMBL" id="KV919274">
    <property type="protein sequence ID" value="OSX70324.1"/>
    <property type="molecule type" value="Genomic_DNA"/>
</dbReference>
<sequence>MFALSRLRGTKGVRVVPGFIRPSSPWHEKVKLEIEREAENVRADPGAFIGNPMATEDINNLKAAAKKDARRNGQHPATSRNASPDTLHKLYTALLVNEVGGSAPVTAPLRVATDAVLSDGDANCPPPPENDGPLASILKTNSVAYVFFAFLFVTLARPVTMINMRFMDIVPPDLLDAENLDFPNRQEHPRFLDLTPRISKNGTKATDLLVVRVHSYYAYISPDEEVGFGLLCSVQCSHPHLNFPQLFMVLLNLAANAPTIDNHGGLLADLLLFPGMWTGSKGSRVIFMRPRSEAEINSCLTQDLRITLRSTLHSYTQDDVTHVVAQVYCTYNTWAVGVLNSQRARMTGPWLASPLNAAGVASFDDEAVGKLGEMFLECVMQLRHGRGRAVVDSEKADS</sequence>
<dbReference type="Proteomes" id="UP000218209">
    <property type="component" value="Unassembled WGS sequence"/>
</dbReference>
<evidence type="ECO:0000313" key="3">
    <source>
        <dbReference type="Proteomes" id="UP000218209"/>
    </source>
</evidence>
<gene>
    <name evidence="2" type="ORF">BU14_0785s0001</name>
</gene>